<dbReference type="CDD" id="cd02573">
    <property type="entry name" value="PseudoU_synth_EcTruB"/>
    <property type="match status" value="1"/>
</dbReference>
<evidence type="ECO:0000259" key="6">
    <source>
        <dbReference type="Pfam" id="PF01509"/>
    </source>
</evidence>
<evidence type="ECO:0000259" key="8">
    <source>
        <dbReference type="Pfam" id="PF16198"/>
    </source>
</evidence>
<dbReference type="InterPro" id="IPR020103">
    <property type="entry name" value="PsdUridine_synth_cat_dom_sf"/>
</dbReference>
<comment type="function">
    <text evidence="5">Responsible for synthesis of pseudouridine from uracil-55 in the psi GC loop of transfer RNAs.</text>
</comment>
<feature type="active site" description="Nucleophile" evidence="5">
    <location>
        <position position="52"/>
    </location>
</feature>
<dbReference type="GO" id="GO:0160148">
    <property type="term" value="F:tRNA pseudouridine(55) synthase activity"/>
    <property type="evidence" value="ECO:0007669"/>
    <property type="project" value="UniProtKB-EC"/>
</dbReference>
<evidence type="ECO:0000256" key="3">
    <source>
        <dbReference type="ARBA" id="ARBA00022694"/>
    </source>
</evidence>
<dbReference type="Pfam" id="PF16198">
    <property type="entry name" value="TruB_C_2"/>
    <property type="match status" value="1"/>
</dbReference>
<evidence type="ECO:0000256" key="2">
    <source>
        <dbReference type="ARBA" id="ARBA00005642"/>
    </source>
</evidence>
<dbReference type="Gene3D" id="2.30.130.10">
    <property type="entry name" value="PUA domain"/>
    <property type="match status" value="1"/>
</dbReference>
<dbReference type="EMBL" id="JAQQXS010000006">
    <property type="protein sequence ID" value="MDC8785208.1"/>
    <property type="molecule type" value="Genomic_DNA"/>
</dbReference>
<keyword evidence="3 5" id="KW-0819">tRNA processing</keyword>
<comment type="similarity">
    <text evidence="2 5">Belongs to the pseudouridine synthase TruB family. Type 1 subfamily.</text>
</comment>
<dbReference type="InterPro" id="IPR014780">
    <property type="entry name" value="tRNA_psdUridine_synth_TruB"/>
</dbReference>
<accession>A0ABT5KQK7</accession>
<name>A0ABT5KQK7_9BURK</name>
<dbReference type="HAMAP" id="MF_01080">
    <property type="entry name" value="TruB_bact"/>
    <property type="match status" value="1"/>
</dbReference>
<evidence type="ECO:0000259" key="7">
    <source>
        <dbReference type="Pfam" id="PF09157"/>
    </source>
</evidence>
<dbReference type="Pfam" id="PF09157">
    <property type="entry name" value="TruB-C_2"/>
    <property type="match status" value="1"/>
</dbReference>
<dbReference type="EC" id="5.4.99.25" evidence="5"/>
<sequence>MSARPPRIKTVRRPVHGVLLLDKPIGWSSNDALQKVKWLLRAEKAGHTGTLDPLATGLLPLCFGAGTKFSQISLDADKSYLATLKLGATTTTGDLEGEVLETRPVQVTREQIEAACAQLRGEIDQVPPMYSALKHEGRPLYEYARAGIVIERPSRRVTIHALDIIDWQDDRLTLSVRCSKGTYVRTLAEDLGRLLGCGAHLSALRRTAAGPVSVNDAISLDALAALTETERESMLRPPDSLLADWPEVRLAQDEAARFLTGLRRRVNAPDQPHVRVYGPEPQAFLGGAHIQGGELIPDRLLSPQEVSSLLSV</sequence>
<dbReference type="PANTHER" id="PTHR13767:SF2">
    <property type="entry name" value="PSEUDOURIDYLATE SYNTHASE TRUB1"/>
    <property type="match status" value="1"/>
</dbReference>
<dbReference type="Pfam" id="PF01509">
    <property type="entry name" value="TruB_N"/>
    <property type="match status" value="1"/>
</dbReference>
<evidence type="ECO:0000313" key="9">
    <source>
        <dbReference type="EMBL" id="MDC8785208.1"/>
    </source>
</evidence>
<reference evidence="9 10" key="1">
    <citation type="submission" date="2022-10" db="EMBL/GenBank/DDBJ databases">
        <title>paucibacter sp. hw8 Genome sequencing.</title>
        <authorList>
            <person name="Park S."/>
        </authorList>
    </citation>
    <scope>NUCLEOTIDE SEQUENCE [LARGE SCALE GENOMIC DNA]</scope>
    <source>
        <strain evidence="10">hw8</strain>
    </source>
</reference>
<organism evidence="9 10">
    <name type="scientific">Roseateles koreensis</name>
    <dbReference type="NCBI Taxonomy" id="2987526"/>
    <lineage>
        <taxon>Bacteria</taxon>
        <taxon>Pseudomonadati</taxon>
        <taxon>Pseudomonadota</taxon>
        <taxon>Betaproteobacteria</taxon>
        <taxon>Burkholderiales</taxon>
        <taxon>Sphaerotilaceae</taxon>
        <taxon>Roseateles</taxon>
    </lineage>
</organism>
<keyword evidence="10" id="KW-1185">Reference proteome</keyword>
<protein>
    <recommendedName>
        <fullName evidence="5">tRNA pseudouridine synthase B</fullName>
        <ecNumber evidence="5">5.4.99.25</ecNumber>
    </recommendedName>
    <alternativeName>
        <fullName evidence="5">tRNA pseudouridine(55) synthase</fullName>
        <shortName evidence="5">Psi55 synthase</shortName>
    </alternativeName>
    <alternativeName>
        <fullName evidence="5">tRNA pseudouridylate synthase</fullName>
    </alternativeName>
    <alternativeName>
        <fullName evidence="5">tRNA-uridine isomerase</fullName>
    </alternativeName>
</protein>
<dbReference type="Gene3D" id="3.30.2350.10">
    <property type="entry name" value="Pseudouridine synthase"/>
    <property type="match status" value="1"/>
</dbReference>
<feature type="domain" description="Pseudouridine synthase II N-terminal" evidence="6">
    <location>
        <begin position="37"/>
        <end position="184"/>
    </location>
</feature>
<feature type="domain" description="tRNA pseudouridylate synthase B C-terminal" evidence="8">
    <location>
        <begin position="185"/>
        <end position="242"/>
    </location>
</feature>
<evidence type="ECO:0000256" key="5">
    <source>
        <dbReference type="HAMAP-Rule" id="MF_01080"/>
    </source>
</evidence>
<keyword evidence="4 5" id="KW-0413">Isomerase</keyword>
<gene>
    <name evidence="5 9" type="primary">truB</name>
    <name evidence="9" type="ORF">PRZ01_08400</name>
</gene>
<evidence type="ECO:0000313" key="10">
    <source>
        <dbReference type="Proteomes" id="UP001219862"/>
    </source>
</evidence>
<proteinExistence type="inferred from homology"/>
<dbReference type="InterPro" id="IPR002501">
    <property type="entry name" value="PsdUridine_synth_N"/>
</dbReference>
<comment type="catalytic activity">
    <reaction evidence="1 5">
        <text>uridine(55) in tRNA = pseudouridine(55) in tRNA</text>
        <dbReference type="Rhea" id="RHEA:42532"/>
        <dbReference type="Rhea" id="RHEA-COMP:10101"/>
        <dbReference type="Rhea" id="RHEA-COMP:10102"/>
        <dbReference type="ChEBI" id="CHEBI:65314"/>
        <dbReference type="ChEBI" id="CHEBI:65315"/>
        <dbReference type="EC" id="5.4.99.25"/>
    </reaction>
</comment>
<dbReference type="SUPFAM" id="SSF55120">
    <property type="entry name" value="Pseudouridine synthase"/>
    <property type="match status" value="1"/>
</dbReference>
<dbReference type="InterPro" id="IPR015947">
    <property type="entry name" value="PUA-like_sf"/>
</dbReference>
<dbReference type="InterPro" id="IPR032819">
    <property type="entry name" value="TruB_C"/>
</dbReference>
<dbReference type="NCBIfam" id="TIGR00431">
    <property type="entry name" value="TruB"/>
    <property type="match status" value="1"/>
</dbReference>
<comment type="caution">
    <text evidence="9">The sequence shown here is derived from an EMBL/GenBank/DDBJ whole genome shotgun (WGS) entry which is preliminary data.</text>
</comment>
<evidence type="ECO:0000256" key="4">
    <source>
        <dbReference type="ARBA" id="ARBA00023235"/>
    </source>
</evidence>
<feature type="domain" description="tRNA pseudouridine synthase II TruB subfamily 1 C-terminal" evidence="7">
    <location>
        <begin position="246"/>
        <end position="301"/>
    </location>
</feature>
<dbReference type="RefSeq" id="WP_273596316.1">
    <property type="nucleotide sequence ID" value="NZ_JAQQXS010000006.1"/>
</dbReference>
<dbReference type="Proteomes" id="UP001219862">
    <property type="component" value="Unassembled WGS sequence"/>
</dbReference>
<dbReference type="SUPFAM" id="SSF88697">
    <property type="entry name" value="PUA domain-like"/>
    <property type="match status" value="1"/>
</dbReference>
<dbReference type="PANTHER" id="PTHR13767">
    <property type="entry name" value="TRNA-PSEUDOURIDINE SYNTHASE"/>
    <property type="match status" value="1"/>
</dbReference>
<evidence type="ECO:0000256" key="1">
    <source>
        <dbReference type="ARBA" id="ARBA00000385"/>
    </source>
</evidence>
<dbReference type="InterPro" id="IPR015240">
    <property type="entry name" value="tRNA_sdUridine_synth_fam1_C"/>
</dbReference>
<dbReference type="InterPro" id="IPR036974">
    <property type="entry name" value="PUA_sf"/>
</dbReference>